<dbReference type="Pfam" id="PF00232">
    <property type="entry name" value="Glyco_hydro_1"/>
    <property type="match status" value="1"/>
</dbReference>
<keyword evidence="6" id="KW-0119">Carbohydrate metabolism</keyword>
<organism evidence="10 11">
    <name type="scientific">Microbacterium aquimaris</name>
    <dbReference type="NCBI Taxonomy" id="459816"/>
    <lineage>
        <taxon>Bacteria</taxon>
        <taxon>Bacillati</taxon>
        <taxon>Actinomycetota</taxon>
        <taxon>Actinomycetes</taxon>
        <taxon>Micrococcales</taxon>
        <taxon>Microbacteriaceae</taxon>
        <taxon>Microbacterium</taxon>
    </lineage>
</organism>
<dbReference type="Proteomes" id="UP001291912">
    <property type="component" value="Unassembled WGS sequence"/>
</dbReference>
<evidence type="ECO:0000256" key="5">
    <source>
        <dbReference type="ARBA" id="ARBA00023001"/>
    </source>
</evidence>
<dbReference type="InterPro" id="IPR001360">
    <property type="entry name" value="Glyco_hydro_1"/>
</dbReference>
<evidence type="ECO:0000256" key="2">
    <source>
        <dbReference type="ARBA" id="ARBA00010838"/>
    </source>
</evidence>
<keyword evidence="11" id="KW-1185">Reference proteome</keyword>
<dbReference type="EMBL" id="JAWJYN010000001">
    <property type="protein sequence ID" value="MDZ8160821.1"/>
    <property type="molecule type" value="Genomic_DNA"/>
</dbReference>
<proteinExistence type="inferred from homology"/>
<dbReference type="PANTHER" id="PTHR10353">
    <property type="entry name" value="GLYCOSYL HYDROLASE"/>
    <property type="match status" value="1"/>
</dbReference>
<evidence type="ECO:0000256" key="3">
    <source>
        <dbReference type="ARBA" id="ARBA00012744"/>
    </source>
</evidence>
<reference evidence="10 11" key="1">
    <citation type="submission" date="2023-10" db="EMBL/GenBank/DDBJ databases">
        <title>Microbacterium xanthum sp. nov., isolated from seaweed.</title>
        <authorList>
            <person name="Lee S.D."/>
        </authorList>
    </citation>
    <scope>NUCLEOTIDE SEQUENCE [LARGE SCALE GENOMIC DNA]</scope>
    <source>
        <strain evidence="10 11">KCTC 19124</strain>
    </source>
</reference>
<evidence type="ECO:0000256" key="4">
    <source>
        <dbReference type="ARBA" id="ARBA00022801"/>
    </source>
</evidence>
<dbReference type="InterPro" id="IPR017853">
    <property type="entry name" value="GH"/>
</dbReference>
<evidence type="ECO:0000313" key="11">
    <source>
        <dbReference type="Proteomes" id="UP001291912"/>
    </source>
</evidence>
<dbReference type="EC" id="3.2.1.21" evidence="3 9"/>
<dbReference type="InterPro" id="IPR017736">
    <property type="entry name" value="Glyco_hydro_1_beta-glucosidase"/>
</dbReference>
<comment type="catalytic activity">
    <reaction evidence="1 9">
        <text>Hydrolysis of terminal, non-reducing beta-D-glucosyl residues with release of beta-D-glucose.</text>
        <dbReference type="EC" id="3.2.1.21"/>
    </reaction>
</comment>
<keyword evidence="5" id="KW-0136">Cellulose degradation</keyword>
<name>A0ABU5N442_9MICO</name>
<dbReference type="PRINTS" id="PR00131">
    <property type="entry name" value="GLHYDRLASE1"/>
</dbReference>
<dbReference type="PANTHER" id="PTHR10353:SF36">
    <property type="entry name" value="LP05116P"/>
    <property type="match status" value="1"/>
</dbReference>
<comment type="similarity">
    <text evidence="2 9">Belongs to the glycosyl hydrolase 1 family.</text>
</comment>
<dbReference type="GO" id="GO:0008422">
    <property type="term" value="F:beta-glucosidase activity"/>
    <property type="evidence" value="ECO:0007669"/>
    <property type="project" value="UniProtKB-EC"/>
</dbReference>
<evidence type="ECO:0000313" key="10">
    <source>
        <dbReference type="EMBL" id="MDZ8160821.1"/>
    </source>
</evidence>
<gene>
    <name evidence="10" type="ORF">R2Q92_03170</name>
</gene>
<dbReference type="InterPro" id="IPR033132">
    <property type="entry name" value="GH_1_N_CS"/>
</dbReference>
<keyword evidence="8" id="KW-0624">Polysaccharide degradation</keyword>
<evidence type="ECO:0000256" key="8">
    <source>
        <dbReference type="ARBA" id="ARBA00023326"/>
    </source>
</evidence>
<dbReference type="SUPFAM" id="SSF51445">
    <property type="entry name" value="(Trans)glycosidases"/>
    <property type="match status" value="1"/>
</dbReference>
<dbReference type="PROSITE" id="PS00653">
    <property type="entry name" value="GLYCOSYL_HYDROL_F1_2"/>
    <property type="match status" value="1"/>
</dbReference>
<protein>
    <recommendedName>
        <fullName evidence="3 9">Beta-glucosidase</fullName>
        <ecNumber evidence="3 9">3.2.1.21</ecNumber>
    </recommendedName>
</protein>
<sequence length="458" mass="51745">MRMPKGFEFGVATSAYQIEGAWSEDGKGPSIWDTFTHGEGNVVDGRTGDVACDHFHRYPEDIQLLKELGVDRYRLSLSWARILPNGVGAVNQRGLDFYKRLIDSLLEAGVRPNVTLYHWDLPQALEDLGGWPNRDVASWFGEYAAVAFDALGDRVDTWATLNEPIALWAGYGLGWFAPGRADRRAGRQAMHNALLAHGEAVSAFCSSAARQGEIGVVLDVWKRHPKTDSLADRELARRGDQDGFGFFMDPLLRGAYSADLLDRLEEEDELPDIRDGDVEAISRPIDYLGLNVYSRVVVDSEQDQAGWAQSDPEPGGNFLDNGNEFYPKSVYDAIMMVRDEYGWRKPIVITENGVFDPDSEGRDPRRDGDRIRYIEGFLEWIARAIEDGADVRGYYLWSLMDNFEWNAGFTKRYGIYGINPETLDRWPKDSAHWYRDVIAAHHAGHEDRVGRESEEVRA</sequence>
<evidence type="ECO:0000256" key="1">
    <source>
        <dbReference type="ARBA" id="ARBA00000448"/>
    </source>
</evidence>
<keyword evidence="7 9" id="KW-0326">Glycosidase</keyword>
<comment type="caution">
    <text evidence="10">The sequence shown here is derived from an EMBL/GenBank/DDBJ whole genome shotgun (WGS) entry which is preliminary data.</text>
</comment>
<keyword evidence="4 9" id="KW-0378">Hydrolase</keyword>
<evidence type="ECO:0000256" key="7">
    <source>
        <dbReference type="ARBA" id="ARBA00023295"/>
    </source>
</evidence>
<evidence type="ECO:0000256" key="9">
    <source>
        <dbReference type="RuleBase" id="RU361175"/>
    </source>
</evidence>
<accession>A0ABU5N442</accession>
<dbReference type="RefSeq" id="WP_194424234.1">
    <property type="nucleotide sequence ID" value="NZ_BAAAPT010000001.1"/>
</dbReference>
<evidence type="ECO:0000256" key="6">
    <source>
        <dbReference type="ARBA" id="ARBA00023277"/>
    </source>
</evidence>
<dbReference type="Gene3D" id="3.20.20.80">
    <property type="entry name" value="Glycosidases"/>
    <property type="match status" value="1"/>
</dbReference>
<dbReference type="NCBIfam" id="TIGR03356">
    <property type="entry name" value="BGL"/>
    <property type="match status" value="1"/>
</dbReference>